<reference evidence="2 3" key="1">
    <citation type="submission" date="2021-04" db="EMBL/GenBank/DDBJ databases">
        <authorList>
            <person name="De Guttry C."/>
            <person name="Zahm M."/>
            <person name="Klopp C."/>
            <person name="Cabau C."/>
            <person name="Louis A."/>
            <person name="Berthelot C."/>
            <person name="Parey E."/>
            <person name="Roest Crollius H."/>
            <person name="Montfort J."/>
            <person name="Robinson-Rechavi M."/>
            <person name="Bucao C."/>
            <person name="Bouchez O."/>
            <person name="Gislard M."/>
            <person name="Lluch J."/>
            <person name="Milhes M."/>
            <person name="Lampietro C."/>
            <person name="Lopez Roques C."/>
            <person name="Donnadieu C."/>
            <person name="Braasch I."/>
            <person name="Desvignes T."/>
            <person name="Postlethwait J."/>
            <person name="Bobe J."/>
            <person name="Wedekind C."/>
            <person name="Guiguen Y."/>
        </authorList>
    </citation>
    <scope>NUCLEOTIDE SEQUENCE [LARGE SCALE GENOMIC DNA]</scope>
    <source>
        <strain evidence="2">Cs_M1</strain>
        <tissue evidence="2">Blood</tissue>
    </source>
</reference>
<gene>
    <name evidence="2" type="ORF">J4Q44_G00100200</name>
</gene>
<keyword evidence="1" id="KW-1133">Transmembrane helix</keyword>
<sequence length="87" mass="9728">MRSHRDAGRDPQGTQQNRYSIMVMFHLVSAMTDKTNTSALAETGEDMMRDEDSPPFSLFTLQLYPLSLSLSLSLALALSRSLNDFLS</sequence>
<evidence type="ECO:0000313" key="2">
    <source>
        <dbReference type="EMBL" id="KAK6318809.1"/>
    </source>
</evidence>
<evidence type="ECO:0000313" key="3">
    <source>
        <dbReference type="Proteomes" id="UP001356427"/>
    </source>
</evidence>
<evidence type="ECO:0000256" key="1">
    <source>
        <dbReference type="SAM" id="Phobius"/>
    </source>
</evidence>
<dbReference type="Proteomes" id="UP001356427">
    <property type="component" value="Unassembled WGS sequence"/>
</dbReference>
<name>A0AAN8LYR1_9TELE</name>
<comment type="caution">
    <text evidence="2">The sequence shown here is derived from an EMBL/GenBank/DDBJ whole genome shotgun (WGS) entry which is preliminary data.</text>
</comment>
<keyword evidence="3" id="KW-1185">Reference proteome</keyword>
<dbReference type="EMBL" id="JAGTTL010000008">
    <property type="protein sequence ID" value="KAK6318809.1"/>
    <property type="molecule type" value="Genomic_DNA"/>
</dbReference>
<keyword evidence="1" id="KW-0812">Transmembrane</keyword>
<organism evidence="2 3">
    <name type="scientific">Coregonus suidteri</name>
    <dbReference type="NCBI Taxonomy" id="861788"/>
    <lineage>
        <taxon>Eukaryota</taxon>
        <taxon>Metazoa</taxon>
        <taxon>Chordata</taxon>
        <taxon>Craniata</taxon>
        <taxon>Vertebrata</taxon>
        <taxon>Euteleostomi</taxon>
        <taxon>Actinopterygii</taxon>
        <taxon>Neopterygii</taxon>
        <taxon>Teleostei</taxon>
        <taxon>Protacanthopterygii</taxon>
        <taxon>Salmoniformes</taxon>
        <taxon>Salmonidae</taxon>
        <taxon>Coregoninae</taxon>
        <taxon>Coregonus</taxon>
    </lineage>
</organism>
<proteinExistence type="predicted"/>
<accession>A0AAN8LYR1</accession>
<dbReference type="AlphaFoldDB" id="A0AAN8LYR1"/>
<feature type="transmembrane region" description="Helical" evidence="1">
    <location>
        <begin position="56"/>
        <end position="78"/>
    </location>
</feature>
<keyword evidence="1" id="KW-0472">Membrane</keyword>
<protein>
    <submittedName>
        <fullName evidence="2">Uncharacterized protein</fullName>
    </submittedName>
</protein>